<name>A0AAJ6VYH6_9ACAR</name>
<dbReference type="AlphaFoldDB" id="A0AAJ6VYH6"/>
<dbReference type="SUPFAM" id="SSF53448">
    <property type="entry name" value="Nucleotide-diphospho-sugar transferases"/>
    <property type="match status" value="1"/>
</dbReference>
<dbReference type="GeneID" id="100903370"/>
<dbReference type="InterPro" id="IPR029044">
    <property type="entry name" value="Nucleotide-diphossugar_trans"/>
</dbReference>
<organism evidence="1 2">
    <name type="scientific">Galendromus occidentalis</name>
    <name type="common">western predatory mite</name>
    <dbReference type="NCBI Taxonomy" id="34638"/>
    <lineage>
        <taxon>Eukaryota</taxon>
        <taxon>Metazoa</taxon>
        <taxon>Ecdysozoa</taxon>
        <taxon>Arthropoda</taxon>
        <taxon>Chelicerata</taxon>
        <taxon>Arachnida</taxon>
        <taxon>Acari</taxon>
        <taxon>Parasitiformes</taxon>
        <taxon>Mesostigmata</taxon>
        <taxon>Gamasina</taxon>
        <taxon>Phytoseioidea</taxon>
        <taxon>Phytoseiidae</taxon>
        <taxon>Typhlodrominae</taxon>
        <taxon>Galendromus</taxon>
    </lineage>
</organism>
<sequence>MLRIHRVSPKSVALVTTLTFTLVLLSVRLQLLQRLTFLDTDPDFSAFDNRVGAPFPIVPNTVHFIKSGNNSFSFTDLICVRAAWLNQRPDSIQVHCDRCEHLKTGHYWSEISKIPGLQLVPEELPTHVFGRKLSSVYHAADVLRLQILSSVGGIFLDLDVFVVKNLNDYRRYEISIGVPPKQYLGTQVIVAHPRARFLKLWLDSYRFYRADKWYYNAGELPTTSILLKNPALVHIVPWDFGVHMLVVQIFGVCSSHWRDFHAIHLLSRHRHYLVNDTSAPKKFDEVNIKTYNKSFGEMARYALYGETHLILDDRNISRIEDVAKVDLSALPHWCDDHYATEGDWRSAKPMPNLE</sequence>
<dbReference type="RefSeq" id="XP_003744602.1">
    <property type="nucleotide sequence ID" value="XM_003744554.1"/>
</dbReference>
<evidence type="ECO:0000313" key="2">
    <source>
        <dbReference type="RefSeq" id="XP_003744602.1"/>
    </source>
</evidence>
<dbReference type="Pfam" id="PF04488">
    <property type="entry name" value="Gly_transf_sug"/>
    <property type="match status" value="1"/>
</dbReference>
<keyword evidence="1" id="KW-1185">Reference proteome</keyword>
<gene>
    <name evidence="2" type="primary">LOC100903370</name>
</gene>
<reference evidence="2" key="1">
    <citation type="submission" date="2025-08" db="UniProtKB">
        <authorList>
            <consortium name="RefSeq"/>
        </authorList>
    </citation>
    <scope>IDENTIFICATION</scope>
</reference>
<accession>A0AAJ6VYH6</accession>
<dbReference type="InterPro" id="IPR007577">
    <property type="entry name" value="GlycoTrfase_DXD_sugar-bd_CS"/>
</dbReference>
<dbReference type="Gene3D" id="3.90.550.20">
    <property type="match status" value="1"/>
</dbReference>
<proteinExistence type="predicted"/>
<dbReference type="KEGG" id="goe:100903370"/>
<dbReference type="PANTHER" id="PTHR46830:SF1">
    <property type="entry name" value="ALPHA-1,4-N-ACETYLGLUCOSAMINYLTRANSFERASE"/>
    <property type="match status" value="1"/>
</dbReference>
<protein>
    <submittedName>
        <fullName evidence="2">Uncharacterized protein LOC100903370</fullName>
    </submittedName>
</protein>
<evidence type="ECO:0000313" key="1">
    <source>
        <dbReference type="Proteomes" id="UP000694867"/>
    </source>
</evidence>
<dbReference type="PANTHER" id="PTHR46830">
    <property type="entry name" value="TRANSFERASE, PUTATIVE-RELATED"/>
    <property type="match status" value="1"/>
</dbReference>
<dbReference type="Proteomes" id="UP000694867">
    <property type="component" value="Unplaced"/>
</dbReference>